<evidence type="ECO:0000256" key="1">
    <source>
        <dbReference type="SAM" id="Phobius"/>
    </source>
</evidence>
<dbReference type="InterPro" id="IPR036259">
    <property type="entry name" value="MFS_trans_sf"/>
</dbReference>
<proteinExistence type="predicted"/>
<feature type="transmembrane region" description="Helical" evidence="1">
    <location>
        <begin position="43"/>
        <end position="60"/>
    </location>
</feature>
<keyword evidence="1" id="KW-0812">Transmembrane</keyword>
<protein>
    <recommendedName>
        <fullName evidence="4">DUF4870 domain-containing protein</fullName>
    </recommendedName>
</protein>
<dbReference type="OrthoDB" id="2328241at2"/>
<feature type="transmembrane region" description="Helical" evidence="1">
    <location>
        <begin position="72"/>
        <end position="93"/>
    </location>
</feature>
<organism evidence="2 3">
    <name type="scientific">Fictibacillus macauensis ZFHKF-1</name>
    <dbReference type="NCBI Taxonomy" id="1196324"/>
    <lineage>
        <taxon>Bacteria</taxon>
        <taxon>Bacillati</taxon>
        <taxon>Bacillota</taxon>
        <taxon>Bacilli</taxon>
        <taxon>Bacillales</taxon>
        <taxon>Fictibacillaceae</taxon>
        <taxon>Fictibacillus</taxon>
    </lineage>
</organism>
<reference evidence="2 3" key="1">
    <citation type="journal article" date="2012" name="J. Bacteriol.">
        <title>Genome of Bacillus macauensis ZFHKF-1, a Long-Chain-Forming Bacterium.</title>
        <authorList>
            <person name="Cai L."/>
            <person name="Zhang T."/>
        </authorList>
    </citation>
    <scope>NUCLEOTIDE SEQUENCE [LARGE SCALE GENOMIC DNA]</scope>
    <source>
        <strain evidence="2 3">ZFHKF-1</strain>
    </source>
</reference>
<comment type="caution">
    <text evidence="2">The sequence shown here is derived from an EMBL/GenBank/DDBJ whole genome shotgun (WGS) entry which is preliminary data.</text>
</comment>
<keyword evidence="1" id="KW-0472">Membrane</keyword>
<keyword evidence="1" id="KW-1133">Transmembrane helix</keyword>
<keyword evidence="3" id="KW-1185">Reference proteome</keyword>
<dbReference type="EMBL" id="AKKV01000019">
    <property type="protein sequence ID" value="EIT86999.1"/>
    <property type="molecule type" value="Genomic_DNA"/>
</dbReference>
<evidence type="ECO:0000313" key="3">
    <source>
        <dbReference type="Proteomes" id="UP000004080"/>
    </source>
</evidence>
<name>I8AMT3_9BACL</name>
<dbReference type="Proteomes" id="UP000004080">
    <property type="component" value="Unassembled WGS sequence"/>
</dbReference>
<dbReference type="AlphaFoldDB" id="I8AMT3"/>
<gene>
    <name evidence="2" type="ORF">A374_02059</name>
</gene>
<dbReference type="eggNOG" id="ENOG5032VBI">
    <property type="taxonomic scope" value="Bacteria"/>
</dbReference>
<dbReference type="STRING" id="1196324.A374_02059"/>
<accession>I8AMT3</accession>
<dbReference type="PATRIC" id="fig|1196324.3.peg.411"/>
<evidence type="ECO:0000313" key="2">
    <source>
        <dbReference type="EMBL" id="EIT86999.1"/>
    </source>
</evidence>
<evidence type="ECO:0008006" key="4">
    <source>
        <dbReference type="Google" id="ProtNLM"/>
    </source>
</evidence>
<dbReference type="RefSeq" id="WP_007200511.1">
    <property type="nucleotide sequence ID" value="NZ_AKKV01000019.1"/>
</dbReference>
<sequence>MTTAKTNKLLSALSYFSILFIPFLFPVVVHLATKDEQSKAHSMRAMLSHLIPIVGIPLGITITAEDDFSKGSIFYCSLIFGGITVLVVLWNVYQGIRVAVRKG</sequence>
<feature type="transmembrane region" description="Helical" evidence="1">
    <location>
        <begin position="12"/>
        <end position="31"/>
    </location>
</feature>
<dbReference type="SUPFAM" id="SSF103473">
    <property type="entry name" value="MFS general substrate transporter"/>
    <property type="match status" value="1"/>
</dbReference>